<dbReference type="OMA" id="RKTAYMW"/>
<gene>
    <name evidence="4" type="ORF">MCYG_08460</name>
</gene>
<dbReference type="Gene3D" id="3.40.50.12780">
    <property type="entry name" value="N-terminal domain of ligase-like"/>
    <property type="match status" value="1"/>
</dbReference>
<dbReference type="InterPro" id="IPR051414">
    <property type="entry name" value="Adenylate-forming_Reductase"/>
</dbReference>
<dbReference type="Pfam" id="PF23562">
    <property type="entry name" value="AMP-binding_C_3"/>
    <property type="match status" value="1"/>
</dbReference>
<dbReference type="PROSITE" id="PS00455">
    <property type="entry name" value="AMP_BINDING"/>
    <property type="match status" value="1"/>
</dbReference>
<evidence type="ECO:0000256" key="1">
    <source>
        <dbReference type="ARBA" id="ARBA00022450"/>
    </source>
</evidence>
<dbReference type="eggNOG" id="KOG1178">
    <property type="taxonomic scope" value="Eukaryota"/>
</dbReference>
<protein>
    <recommendedName>
        <fullName evidence="3">Carrier domain-containing protein</fullName>
    </recommendedName>
</protein>
<proteinExistence type="predicted"/>
<dbReference type="InterPro" id="IPR000873">
    <property type="entry name" value="AMP-dep_synth/lig_dom"/>
</dbReference>
<dbReference type="Gene3D" id="3.40.50.720">
    <property type="entry name" value="NAD(P)-binding Rossmann-like Domain"/>
    <property type="match status" value="1"/>
</dbReference>
<feature type="domain" description="Carrier" evidence="3">
    <location>
        <begin position="564"/>
        <end position="642"/>
    </location>
</feature>
<dbReference type="Pfam" id="PF00501">
    <property type="entry name" value="AMP-binding"/>
    <property type="match status" value="1"/>
</dbReference>
<dbReference type="InterPro" id="IPR013120">
    <property type="entry name" value="FAR_NAD-bd"/>
</dbReference>
<dbReference type="RefSeq" id="XP_002842629.1">
    <property type="nucleotide sequence ID" value="XM_002842583.1"/>
</dbReference>
<dbReference type="InterPro" id="IPR009081">
    <property type="entry name" value="PP-bd_ACP"/>
</dbReference>
<dbReference type="InterPro" id="IPR042099">
    <property type="entry name" value="ANL_N_sf"/>
</dbReference>
<dbReference type="GeneID" id="9224120"/>
<organism evidence="4 5">
    <name type="scientific">Arthroderma otae (strain ATCC MYA-4605 / CBS 113480)</name>
    <name type="common">Microsporum canis</name>
    <dbReference type="NCBI Taxonomy" id="554155"/>
    <lineage>
        <taxon>Eukaryota</taxon>
        <taxon>Fungi</taxon>
        <taxon>Dikarya</taxon>
        <taxon>Ascomycota</taxon>
        <taxon>Pezizomycotina</taxon>
        <taxon>Eurotiomycetes</taxon>
        <taxon>Eurotiomycetidae</taxon>
        <taxon>Onygenales</taxon>
        <taxon>Arthrodermataceae</taxon>
        <taxon>Microsporum</taxon>
    </lineage>
</organism>
<dbReference type="Gene3D" id="1.10.1200.10">
    <property type="entry name" value="ACP-like"/>
    <property type="match status" value="1"/>
</dbReference>
<evidence type="ECO:0000313" key="4">
    <source>
        <dbReference type="EMBL" id="EEQ35641.1"/>
    </source>
</evidence>
<dbReference type="PANTHER" id="PTHR43439:SF2">
    <property type="entry name" value="ENZYME, PUTATIVE (JCVI)-RELATED"/>
    <property type="match status" value="1"/>
</dbReference>
<dbReference type="InterPro" id="IPR036291">
    <property type="entry name" value="NAD(P)-bd_dom_sf"/>
</dbReference>
<dbReference type="eggNOG" id="KOG1176">
    <property type="taxonomic scope" value="Eukaryota"/>
</dbReference>
<dbReference type="STRING" id="554155.C5G0I8"/>
<dbReference type="PROSITE" id="PS50075">
    <property type="entry name" value="CARRIER"/>
    <property type="match status" value="1"/>
</dbReference>
<reference evidence="5" key="1">
    <citation type="journal article" date="2012" name="MBio">
        <title>Comparative genome analysis of Trichophyton rubrum and related dermatophytes reveals candidate genes involved in infection.</title>
        <authorList>
            <person name="Martinez D.A."/>
            <person name="Oliver B.G."/>
            <person name="Graeser Y."/>
            <person name="Goldberg J.M."/>
            <person name="Li W."/>
            <person name="Martinez-Rossi N.M."/>
            <person name="Monod M."/>
            <person name="Shelest E."/>
            <person name="Barton R.C."/>
            <person name="Birch E."/>
            <person name="Brakhage A.A."/>
            <person name="Chen Z."/>
            <person name="Gurr S.J."/>
            <person name="Heiman D."/>
            <person name="Heitman J."/>
            <person name="Kosti I."/>
            <person name="Rossi A."/>
            <person name="Saif S."/>
            <person name="Samalova M."/>
            <person name="Saunders C.W."/>
            <person name="Shea T."/>
            <person name="Summerbell R.C."/>
            <person name="Xu J."/>
            <person name="Young S."/>
            <person name="Zeng Q."/>
            <person name="Birren B.W."/>
            <person name="Cuomo C.A."/>
            <person name="White T.C."/>
        </authorList>
    </citation>
    <scope>NUCLEOTIDE SEQUENCE [LARGE SCALE GENOMIC DNA]</scope>
    <source>
        <strain evidence="5">ATCC MYA-4605 / CBS 113480</strain>
    </source>
</reference>
<evidence type="ECO:0000313" key="5">
    <source>
        <dbReference type="Proteomes" id="UP000002035"/>
    </source>
</evidence>
<accession>C5G0I8</accession>
<dbReference type="Pfam" id="PF00550">
    <property type="entry name" value="PP-binding"/>
    <property type="match status" value="1"/>
</dbReference>
<dbReference type="PANTHER" id="PTHR43439">
    <property type="entry name" value="PHENYLACETATE-COENZYME A LIGASE"/>
    <property type="match status" value="1"/>
</dbReference>
<dbReference type="InterPro" id="IPR020845">
    <property type="entry name" value="AMP-binding_CS"/>
</dbReference>
<dbReference type="Proteomes" id="UP000002035">
    <property type="component" value="Unassembled WGS sequence"/>
</dbReference>
<dbReference type="OrthoDB" id="429813at2759"/>
<keyword evidence="1" id="KW-0596">Phosphopantetheine</keyword>
<evidence type="ECO:0000256" key="2">
    <source>
        <dbReference type="ARBA" id="ARBA00022553"/>
    </source>
</evidence>
<dbReference type="InterPro" id="IPR020806">
    <property type="entry name" value="PKS_PP-bd"/>
</dbReference>
<evidence type="ECO:0000259" key="3">
    <source>
        <dbReference type="PROSITE" id="PS50075"/>
    </source>
</evidence>
<dbReference type="EMBL" id="DS995709">
    <property type="protein sequence ID" value="EEQ35641.1"/>
    <property type="molecule type" value="Genomic_DNA"/>
</dbReference>
<dbReference type="SUPFAM" id="SSF47336">
    <property type="entry name" value="ACP-like"/>
    <property type="match status" value="1"/>
</dbReference>
<dbReference type="SUPFAM" id="SSF51735">
    <property type="entry name" value="NAD(P)-binding Rossmann-fold domains"/>
    <property type="match status" value="1"/>
</dbReference>
<dbReference type="SMART" id="SM00823">
    <property type="entry name" value="PKS_PP"/>
    <property type="match status" value="1"/>
</dbReference>
<dbReference type="VEuPathDB" id="FungiDB:MCYG_08460"/>
<dbReference type="HOGENOM" id="CLU_002220_2_1_1"/>
<sequence>MPEVLCHHLFGAVKIIIIVMAHLSQEHVQHLYRTFGELKVLDDIIRHRAADESQVPILGYPKFEHSVDDYERFTGKQLDLFVDAAAKEFILAGIKPNQQRPVALLAPSNVDFVVSFFALSRIGCTVLCLSLRIPPIAIINLLRKTECDTMVHGRSKQIESKVHKVHENFPLKALEIPIRCSYDRLRCHEPPFVREYDREKECERVALIMHSSGSTGLPKPVFLTHKAVLQHPPQGSGLHNFNALPWYHMYGLSTAFQAMWMRKTAHLYNASLPLTGDNLVTVIEATKPEAVHTVPYVLGLLAEKSRGVEALKACKVVTSAGAKTPDELGDRLVKEGINLGVVFGTTEAGLCGDTMRREEGDDTWNYIRIYANIRKHLHMHSLGDNLYEFVYLEGHPGLSTSNSDVPAPGSWHSRDVFTPHATIPDVWKFVTRIDDRVTLANGEKVLPLPIEGRIREDELVREATVVGVDQAIPGLLVFRSKEADHMSDETYLEAIWPSVADANSRSEEFSQVTKDMITLIPSNVNYPQTDKGSVIRAQVYDKFADIIEAMYTRLEGGQEGSLKLDLPSIEQFLMQTCRDTIGVALETPETDFFSVGVDSLKAIQMRRIIQKTIELNGTRLNPNIVYEKGNVRELARYLHALGHGGNVPEVDGLQLMQQLIDRYSGFQKQNSLHHVTNGNISKTMGQAVVLTGATGSIGAHVLARFVADDRIEKIYCLARGANPMQRILSSLKNRSIDISIANQRKVSAFTADLNKPGFGLDASTLAQMKKDVSLIIHIAWPVNFNIHLRSFEPHIAGLYNLLQFSLSVEGSRPAQLFFCSSISTAFNTPAPASIRDGPIEELGHAASMGYSQSKLVGEHIVQNAYDAGALSYVLRIGQVVGDTDNGLWNDKEFIPMIIKSAFTLEALPDLQERCSWIPVDILATIIFELSWKLAEQSPVYGSPRESSSSIYYNIVNPHTFHWHQLLQELLDSSFLFNAIPTNDWLVKLRESAEQEDEAVNPAVTLIEYFEREHSVDKGLKGGGLDIETHAVQRDTTVLKNPPRIIEDGLVAKFLARWLQRWLPERKSKGLPTRQAEYRDKKAQCLEEFGTFPRSLGQIDA</sequence>
<dbReference type="AlphaFoldDB" id="C5G0I8"/>
<keyword evidence="5" id="KW-1185">Reference proteome</keyword>
<keyword evidence="2" id="KW-0597">Phosphoprotein</keyword>
<name>C5G0I8_ARTOC</name>
<dbReference type="InterPro" id="IPR036736">
    <property type="entry name" value="ACP-like_sf"/>
</dbReference>
<dbReference type="GO" id="GO:0031177">
    <property type="term" value="F:phosphopantetheine binding"/>
    <property type="evidence" value="ECO:0007669"/>
    <property type="project" value="InterPro"/>
</dbReference>
<dbReference type="SUPFAM" id="SSF56801">
    <property type="entry name" value="Acetyl-CoA synthetase-like"/>
    <property type="match status" value="1"/>
</dbReference>
<dbReference type="Pfam" id="PF07993">
    <property type="entry name" value="NAD_binding_4"/>
    <property type="match status" value="1"/>
</dbReference>
<dbReference type="InterPro" id="IPR006162">
    <property type="entry name" value="Ppantetheine_attach_site"/>
</dbReference>
<dbReference type="PROSITE" id="PS00012">
    <property type="entry name" value="PHOSPHOPANTETHEINE"/>
    <property type="match status" value="1"/>
</dbReference>